<dbReference type="EMBL" id="CP120943">
    <property type="protein sequence ID" value="WFG00234.1"/>
    <property type="molecule type" value="Genomic_DNA"/>
</dbReference>
<dbReference type="RefSeq" id="WP_277857197.1">
    <property type="nucleotide sequence ID" value="NZ_CP120943.1"/>
</dbReference>
<evidence type="ECO:0000313" key="2">
    <source>
        <dbReference type="Proteomes" id="UP001218423"/>
    </source>
</evidence>
<dbReference type="AlphaFoldDB" id="A0AAJ5ZH13"/>
<protein>
    <submittedName>
        <fullName evidence="1">Uncharacterized protein</fullName>
    </submittedName>
</protein>
<sequence>MSTIHLVFQPFSSADTISNALLGWTLSQYLRVSTGTRPLVLDVGSSTNQLSSCSSLQVVRFRVITDTNEVDPKAVESLLARVIGAPDSVDVVVLCDTDSMLQLASYLRFLSLKTVLPVYGKKIVVHVAQQAHMFEKMDLNMLKPVLSLGEEGEGGAYSIGRSNATTVKATNLPLLFIPIPAYPHETELLERALREGICVGDSQGYKRLSDSEQVQLERFYRAATPNFDKVSTGS</sequence>
<organism evidence="1 2">
    <name type="scientific">Aeromonas caviae</name>
    <name type="common">Aeromonas punctata</name>
    <dbReference type="NCBI Taxonomy" id="648"/>
    <lineage>
        <taxon>Bacteria</taxon>
        <taxon>Pseudomonadati</taxon>
        <taxon>Pseudomonadota</taxon>
        <taxon>Gammaproteobacteria</taxon>
        <taxon>Aeromonadales</taxon>
        <taxon>Aeromonadaceae</taxon>
        <taxon>Aeromonas</taxon>
    </lineage>
</organism>
<name>A0AAJ5ZH13_AERCA</name>
<accession>A0AAJ5ZH13</accession>
<geneLocation type="plasmid" evidence="1 2">
    <name>pAC1520</name>
</geneLocation>
<evidence type="ECO:0000313" key="1">
    <source>
        <dbReference type="EMBL" id="WFG00234.1"/>
    </source>
</evidence>
<keyword evidence="1" id="KW-0614">Plasmid</keyword>
<dbReference type="Proteomes" id="UP001218423">
    <property type="component" value="Plasmid pAC1520"/>
</dbReference>
<reference evidence="1" key="1">
    <citation type="submission" date="2023-03" db="EMBL/GenBank/DDBJ databases">
        <title>Aeromonas caviae strain AC1520.</title>
        <authorList>
            <person name="Xie T."/>
            <person name="Zhang Q."/>
            <person name="Deng J."/>
            <person name="Li X."/>
        </authorList>
    </citation>
    <scope>NUCLEOTIDE SEQUENCE</scope>
    <source>
        <strain evidence="1">AC1520</strain>
        <plasmid evidence="1">pAC1520</plasmid>
    </source>
</reference>
<gene>
    <name evidence="1" type="ORF">P5S46_22325</name>
</gene>
<proteinExistence type="predicted"/>